<feature type="domain" description="UPAR/Ly6" evidence="6">
    <location>
        <begin position="113"/>
        <end position="201"/>
    </location>
</feature>
<dbReference type="InterPro" id="IPR016054">
    <property type="entry name" value="LY6_UPA_recep-like"/>
</dbReference>
<keyword evidence="5" id="KW-0732">Signal</keyword>
<dbReference type="CDD" id="cd23558">
    <property type="entry name" value="TFP_LU_ECD_uPAR_rpt3"/>
    <property type="match status" value="1"/>
</dbReference>
<evidence type="ECO:0000256" key="2">
    <source>
        <dbReference type="ARBA" id="ARBA00022525"/>
    </source>
</evidence>
<feature type="compositionally biased region" description="Polar residues" evidence="4">
    <location>
        <begin position="531"/>
        <end position="550"/>
    </location>
</feature>
<feature type="signal peptide" evidence="5">
    <location>
        <begin position="1"/>
        <end position="19"/>
    </location>
</feature>
<feature type="compositionally biased region" description="Low complexity" evidence="4">
    <location>
        <begin position="441"/>
        <end position="450"/>
    </location>
</feature>
<feature type="compositionally biased region" description="Low complexity" evidence="4">
    <location>
        <begin position="469"/>
        <end position="478"/>
    </location>
</feature>
<feature type="compositionally biased region" description="Acidic residues" evidence="4">
    <location>
        <begin position="497"/>
        <end position="508"/>
    </location>
</feature>
<dbReference type="GO" id="GO:0005576">
    <property type="term" value="C:extracellular region"/>
    <property type="evidence" value="ECO:0007669"/>
    <property type="project" value="UniProtKB-SubCell"/>
</dbReference>
<dbReference type="SUPFAM" id="SSF57302">
    <property type="entry name" value="Snake toxin-like"/>
    <property type="match status" value="3"/>
</dbReference>
<evidence type="ECO:0000256" key="3">
    <source>
        <dbReference type="ARBA" id="ARBA00023157"/>
    </source>
</evidence>
<feature type="region of interest" description="Disordered" evidence="4">
    <location>
        <begin position="469"/>
        <end position="555"/>
    </location>
</feature>
<feature type="region of interest" description="Disordered" evidence="4">
    <location>
        <begin position="380"/>
        <end position="453"/>
    </location>
</feature>
<evidence type="ECO:0000256" key="4">
    <source>
        <dbReference type="SAM" id="MobiDB-lite"/>
    </source>
</evidence>
<feature type="domain" description="UPAR/Ly6" evidence="6">
    <location>
        <begin position="208"/>
        <end position="304"/>
    </location>
</feature>
<feature type="compositionally biased region" description="Polar residues" evidence="4">
    <location>
        <begin position="697"/>
        <end position="706"/>
    </location>
</feature>
<evidence type="ECO:0000313" key="8">
    <source>
        <dbReference type="RefSeq" id="XP_007435292.1"/>
    </source>
</evidence>
<dbReference type="AlphaFoldDB" id="A0A9F2R3D8"/>
<sequence length="746" mass="78598">MAKILIMLLLLTLLSQVFCLQCNTCHGEYNCVGENVTCDDPSASCTTSVRKAYVSFLEFQSVRKGCARQFYPSESISLTSHLMSLSYQAHYCMEDGCNNETYFVSHPAPTNHMRCHTCASQGAWCPEASRTQLSCVGNQDQCVDLDITGKLGHYSNLKLKGCTNLPRCEDTLSFYSGGQTIHASCCDTPLCNTFTPDLHAQSQAANGLECYSCVDEEGSGAGCTNQTISKVQCTGINSMCLEGIGNSRKAGKDVSFVTFKGCASPAMCQSSLLALVQELDNADIICCQGNLCNDRIVDGVITIPRVPADSPEYFEEVECATPSPTPSGLIPDPDCFYSDEAEDGTMVVVQSPTGEVPSPGNHTDGETVYLADEKEASENFVNESDTRPSSQHDHVFAGGNPYEENIFGNSSESNASSPTGVSYSEHGSSGSSSAITTLDTSNSSSSPPSSGNYGGVAVLIPFIIPKRNTTNTATTSSSIETGASKEVLTASTNDNDSASEECEAEEEGTTTGEHFMVANENDHEGSPSTPPASSFYESGTPENTSSSAEDTPNAGVFVRGENNNELESYSSSTENTYNVSVLTTEEHGSPHSPVTDTSGSTNMEGGHGATGDKNFVVDNSSLVSAPTSNSLPSDGIASNILPISNSSFITEGKTGTSRPKNKIPCKWPGSQKLPGVNLVSSSGTGSPVTEEDAIRNAGTSSYSNAKSPERNAAGKVNLDSRALGLSSHFGLFSLTLLLAALIPLVC</sequence>
<evidence type="ECO:0000259" key="6">
    <source>
        <dbReference type="SMART" id="SM00134"/>
    </source>
</evidence>
<feature type="compositionally biased region" description="Low complexity" evidence="4">
    <location>
        <begin position="420"/>
        <end position="433"/>
    </location>
</feature>
<evidence type="ECO:0000256" key="1">
    <source>
        <dbReference type="ARBA" id="ARBA00004613"/>
    </source>
</evidence>
<dbReference type="CDD" id="cd23557">
    <property type="entry name" value="TFP_LU_ECD_uPAR_rpt2"/>
    <property type="match status" value="1"/>
</dbReference>
<feature type="compositionally biased region" description="Polar residues" evidence="4">
    <location>
        <begin position="678"/>
        <end position="687"/>
    </location>
</feature>
<feature type="region of interest" description="Disordered" evidence="4">
    <location>
        <begin position="584"/>
        <end position="613"/>
    </location>
</feature>
<keyword evidence="2" id="KW-0964">Secreted</keyword>
<comment type="subcellular location">
    <subcellularLocation>
        <location evidence="1">Secreted</location>
    </subcellularLocation>
</comment>
<dbReference type="GeneID" id="103059837"/>
<dbReference type="InterPro" id="IPR050918">
    <property type="entry name" value="CNF-like_PLA2_Inhibitor"/>
</dbReference>
<feature type="chain" id="PRO_5039913567" evidence="5">
    <location>
        <begin position="20"/>
        <end position="746"/>
    </location>
</feature>
<protein>
    <submittedName>
        <fullName evidence="8">Uncharacterized protein LOC103059837</fullName>
    </submittedName>
</protein>
<dbReference type="RefSeq" id="XP_007435292.1">
    <property type="nucleotide sequence ID" value="XM_007435230.2"/>
</dbReference>
<dbReference type="KEGG" id="pbi:103059837"/>
<dbReference type="PANTHER" id="PTHR20914">
    <property type="entry name" value="LY6/PLAUR DOMAIN-CONTAINING PROTEIN 8"/>
    <property type="match status" value="1"/>
</dbReference>
<name>A0A9F2R3D8_PYTBI</name>
<feature type="domain" description="UPAR/Ly6" evidence="6">
    <location>
        <begin position="20"/>
        <end position="105"/>
    </location>
</feature>
<dbReference type="InterPro" id="IPR045860">
    <property type="entry name" value="Snake_toxin-like_sf"/>
</dbReference>
<feature type="region of interest" description="Disordered" evidence="4">
    <location>
        <begin position="674"/>
        <end position="709"/>
    </location>
</feature>
<evidence type="ECO:0000313" key="7">
    <source>
        <dbReference type="Proteomes" id="UP000695026"/>
    </source>
</evidence>
<gene>
    <name evidence="8" type="primary">LOC103059837</name>
</gene>
<dbReference type="PANTHER" id="PTHR20914:SF25">
    <property type="entry name" value="PHOSPHOLIPASE A2 INHIBITOR AND LY6_PLAUR DOMAIN-CONTAINING PROTEIN"/>
    <property type="match status" value="1"/>
</dbReference>
<feature type="compositionally biased region" description="Polar residues" evidence="4">
    <location>
        <begin position="407"/>
        <end position="419"/>
    </location>
</feature>
<dbReference type="OMA" id="CPEASRT"/>
<dbReference type="Gene3D" id="2.10.60.10">
    <property type="entry name" value="CD59"/>
    <property type="match status" value="3"/>
</dbReference>
<reference evidence="8" key="1">
    <citation type="submission" date="2025-08" db="UniProtKB">
        <authorList>
            <consortium name="RefSeq"/>
        </authorList>
    </citation>
    <scope>IDENTIFICATION</scope>
    <source>
        <tissue evidence="8">Liver</tissue>
    </source>
</reference>
<dbReference type="SMART" id="SM00134">
    <property type="entry name" value="LU"/>
    <property type="match status" value="3"/>
</dbReference>
<proteinExistence type="predicted"/>
<keyword evidence="3" id="KW-1015">Disulfide bond</keyword>
<dbReference type="Pfam" id="PF00021">
    <property type="entry name" value="UPAR_LY6"/>
    <property type="match status" value="3"/>
</dbReference>
<evidence type="ECO:0000256" key="5">
    <source>
        <dbReference type="SAM" id="SignalP"/>
    </source>
</evidence>
<keyword evidence="7" id="KW-1185">Reference proteome</keyword>
<dbReference type="OrthoDB" id="5945173at2759"/>
<accession>A0A9F2R3D8</accession>
<dbReference type="Proteomes" id="UP000695026">
    <property type="component" value="Unplaced"/>
</dbReference>
<feature type="compositionally biased region" description="Basic and acidic residues" evidence="4">
    <location>
        <begin position="384"/>
        <end position="395"/>
    </location>
</feature>
<feature type="compositionally biased region" description="Polar residues" evidence="4">
    <location>
        <begin position="592"/>
        <end position="603"/>
    </location>
</feature>
<organism evidence="7 8">
    <name type="scientific">Python bivittatus</name>
    <name type="common">Burmese python</name>
    <name type="synonym">Python molurus bivittatus</name>
    <dbReference type="NCBI Taxonomy" id="176946"/>
    <lineage>
        <taxon>Eukaryota</taxon>
        <taxon>Metazoa</taxon>
        <taxon>Chordata</taxon>
        <taxon>Craniata</taxon>
        <taxon>Vertebrata</taxon>
        <taxon>Euteleostomi</taxon>
        <taxon>Lepidosauria</taxon>
        <taxon>Squamata</taxon>
        <taxon>Bifurcata</taxon>
        <taxon>Unidentata</taxon>
        <taxon>Episquamata</taxon>
        <taxon>Toxicofera</taxon>
        <taxon>Serpentes</taxon>
        <taxon>Henophidia</taxon>
        <taxon>Pythonidae</taxon>
        <taxon>Python</taxon>
    </lineage>
</organism>